<dbReference type="AlphaFoldDB" id="A0A0F7TQS9"/>
<dbReference type="PROSITE" id="PS50048">
    <property type="entry name" value="ZN2_CY6_FUNGAL_2"/>
    <property type="match status" value="1"/>
</dbReference>
<dbReference type="GO" id="GO:0008270">
    <property type="term" value="F:zinc ion binding"/>
    <property type="evidence" value="ECO:0007669"/>
    <property type="project" value="InterPro"/>
</dbReference>
<protein>
    <recommendedName>
        <fullName evidence="6">Zn(2)-C6 fungal-type domain-containing protein</fullName>
    </recommendedName>
</protein>
<keyword evidence="8" id="KW-1185">Reference proteome</keyword>
<dbReference type="CDD" id="cd00067">
    <property type="entry name" value="GAL4"/>
    <property type="match status" value="1"/>
</dbReference>
<sequence>MQCIIHDCSPNIMSAPSSTFVHPESQMLSQLDFNEMPNSEATEHDPLSTYITLLTNQSVQNQGYHGAPEWDDVSAQLLHHYASPLAEGTDAELSGLFCVTAAEQSSDDSPSRSIGQSSPRPVHSSQNADLGVLLSNDLTTKRNPRKQNHSCDQCRTAKRACSLQQNVSINGQKPTTPCTTCDVRGLECTVAWLVNRKFQQQTRKRPRTTSYAQSTDTVVGPCIVACSEGQADTPPVDRRAFVLSREDDLARQLVGRDMLSQRFSLYVDVIDMPLSQCLLQGSMHPRYNLGIAALGPLSDSGHMSVYFDHANTWVGSCWEKQTSSWASTVVAPHLFHAVSLLDSLFQYNGIQPGRGSTSRNASITETYKLVTIATGAQFAVSNHQTQDPSQPEQWDPHLHSRDIATNTWRQAKELLFRNISSVRSFRLAVSLLLFGLIPAPNPGDESSTFEEDATFALCEGVRRVKMLCSQARACVLAYEKEGTSRCSKAKPYLVQMLPKDVRENILELIAAIEWLSIMTHSVTVVLSGGKTCPLPPLEMCDTAVESPELAKESNRSSSFDLSSVVLLHNYEIENSIASRAKEGECALIPLLCKNSSEDLVLQAARQSGAVEILLWICLASFTLDIENIMNGNPNYEVVRRQYTIALRLVELWRLSFGTLDDKTVFCLERLTSDIRRLAGFCLNDGDLAILAFCATAQRLETYLEGQPSTPQTESLARTLRSSRSYRGKIRLLAAQQLATFAKVSQGIASPGFQGKYGLKAHIQDIAAHPYPKMVAQAHASAARAFADEVQNMVARLDMEGACEMTAGQDSCLQVLRGLQGALVTLPDLHHL</sequence>
<name>A0A0F7TQS9_PENBI</name>
<reference evidence="8" key="1">
    <citation type="journal article" date="2015" name="Genome Announc.">
        <title>Draft genome sequence of the fungus Penicillium brasilianum MG11.</title>
        <authorList>
            <person name="Horn F."/>
            <person name="Linde J."/>
            <person name="Mattern D.J."/>
            <person name="Walther G."/>
            <person name="Guthke R."/>
            <person name="Brakhage A.A."/>
            <person name="Valiante V."/>
        </authorList>
    </citation>
    <scope>NUCLEOTIDE SEQUENCE [LARGE SCALE GENOMIC DNA]</scope>
    <source>
        <strain evidence="8">MG11</strain>
    </source>
</reference>
<accession>A0A0F7TQS9</accession>
<keyword evidence="2" id="KW-0238">DNA-binding</keyword>
<dbReference type="Gene3D" id="4.10.240.10">
    <property type="entry name" value="Zn(2)-C6 fungal-type DNA-binding domain"/>
    <property type="match status" value="1"/>
</dbReference>
<dbReference type="EMBL" id="CDHK01000007">
    <property type="protein sequence ID" value="CEJ59118.1"/>
    <property type="molecule type" value="Genomic_DNA"/>
</dbReference>
<evidence type="ECO:0000313" key="7">
    <source>
        <dbReference type="EMBL" id="CEJ59118.1"/>
    </source>
</evidence>
<dbReference type="InterPro" id="IPR036864">
    <property type="entry name" value="Zn2-C6_fun-type_DNA-bd_sf"/>
</dbReference>
<feature type="region of interest" description="Disordered" evidence="5">
    <location>
        <begin position="104"/>
        <end position="129"/>
    </location>
</feature>
<evidence type="ECO:0000259" key="6">
    <source>
        <dbReference type="PROSITE" id="PS50048"/>
    </source>
</evidence>
<proteinExistence type="predicted"/>
<keyword evidence="4" id="KW-0539">Nucleus</keyword>
<evidence type="ECO:0000256" key="1">
    <source>
        <dbReference type="ARBA" id="ARBA00023015"/>
    </source>
</evidence>
<evidence type="ECO:0000256" key="4">
    <source>
        <dbReference type="ARBA" id="ARBA00023242"/>
    </source>
</evidence>
<keyword evidence="1" id="KW-0805">Transcription regulation</keyword>
<dbReference type="GO" id="GO:0003677">
    <property type="term" value="F:DNA binding"/>
    <property type="evidence" value="ECO:0007669"/>
    <property type="project" value="UniProtKB-KW"/>
</dbReference>
<evidence type="ECO:0000313" key="8">
    <source>
        <dbReference type="Proteomes" id="UP000042958"/>
    </source>
</evidence>
<organism evidence="7 8">
    <name type="scientific">Penicillium brasilianum</name>
    <dbReference type="NCBI Taxonomy" id="104259"/>
    <lineage>
        <taxon>Eukaryota</taxon>
        <taxon>Fungi</taxon>
        <taxon>Dikarya</taxon>
        <taxon>Ascomycota</taxon>
        <taxon>Pezizomycotina</taxon>
        <taxon>Eurotiomycetes</taxon>
        <taxon>Eurotiomycetidae</taxon>
        <taxon>Eurotiales</taxon>
        <taxon>Aspergillaceae</taxon>
        <taxon>Penicillium</taxon>
    </lineage>
</organism>
<keyword evidence="3" id="KW-0804">Transcription</keyword>
<dbReference type="STRING" id="104259.A0A0F7TQS9"/>
<evidence type="ECO:0000256" key="3">
    <source>
        <dbReference type="ARBA" id="ARBA00023163"/>
    </source>
</evidence>
<feature type="domain" description="Zn(2)-C6 fungal-type" evidence="6">
    <location>
        <begin position="150"/>
        <end position="190"/>
    </location>
</feature>
<dbReference type="Proteomes" id="UP000042958">
    <property type="component" value="Unassembled WGS sequence"/>
</dbReference>
<gene>
    <name evidence="7" type="ORF">PMG11_07753</name>
</gene>
<evidence type="ECO:0000256" key="2">
    <source>
        <dbReference type="ARBA" id="ARBA00023125"/>
    </source>
</evidence>
<dbReference type="OrthoDB" id="2123952at2759"/>
<dbReference type="InterPro" id="IPR001138">
    <property type="entry name" value="Zn2Cys6_DnaBD"/>
</dbReference>
<feature type="compositionally biased region" description="Polar residues" evidence="5">
    <location>
        <begin position="104"/>
        <end position="128"/>
    </location>
</feature>
<dbReference type="SMART" id="SM00066">
    <property type="entry name" value="GAL4"/>
    <property type="match status" value="1"/>
</dbReference>
<dbReference type="GO" id="GO:0000981">
    <property type="term" value="F:DNA-binding transcription factor activity, RNA polymerase II-specific"/>
    <property type="evidence" value="ECO:0007669"/>
    <property type="project" value="InterPro"/>
</dbReference>
<dbReference type="SUPFAM" id="SSF57701">
    <property type="entry name" value="Zn2/Cys6 DNA-binding domain"/>
    <property type="match status" value="1"/>
</dbReference>
<evidence type="ECO:0000256" key="5">
    <source>
        <dbReference type="SAM" id="MobiDB-lite"/>
    </source>
</evidence>